<evidence type="ECO:0000313" key="2">
    <source>
        <dbReference type="EMBL" id="PHI17639.1"/>
    </source>
</evidence>
<keyword evidence="1" id="KW-0472">Membrane</keyword>
<feature type="transmembrane region" description="Helical" evidence="1">
    <location>
        <begin position="126"/>
        <end position="146"/>
    </location>
</feature>
<feature type="transmembrane region" description="Helical" evidence="1">
    <location>
        <begin position="152"/>
        <end position="169"/>
    </location>
</feature>
<feature type="transmembrane region" description="Helical" evidence="1">
    <location>
        <begin position="181"/>
        <end position="199"/>
    </location>
</feature>
<keyword evidence="1" id="KW-0812">Transmembrane</keyword>
<comment type="caution">
    <text evidence="2">The sequence shown here is derived from an EMBL/GenBank/DDBJ whole genome shotgun (WGS) entry which is preliminary data.</text>
</comment>
<dbReference type="AlphaFoldDB" id="A0A2C6BTH4"/>
<dbReference type="EMBL" id="NIRO01000001">
    <property type="protein sequence ID" value="PHI17639.1"/>
    <property type="molecule type" value="Genomic_DNA"/>
</dbReference>
<sequence length="383" mass="46424">MNKFFNFFIMILLFFSNKEKDKNIFLRVIYQCLYSVLILIIPILIISTLTFILLGNQSSHFCKIIMYFTILILGYSFYFIFTNRKYEMNLANNTLSIVLYIFEYIKDKKNTMKKIRKYIIFEIIKFIVLFFIVFWCIKSIILHLNIAYKIEIIGTTLIFIIVGILYIYTEQDKDKFIKKKTFISIFIILSWLTILVYFFKRYLYDEKDLKNFLLLIYSMVFTFPTIYFWLKDIPLIIISPYKEKVKQRKIELIKKYSIQNIKKIKDKYLTETVYEFKEAWEIERVKKNLKEKPIKSFIATLLVLLIVFLFLKKIYDWNILIRYKNNSILNKIFLTIFILLTANKTSKEKWMTIIIRILFLIVLYKITDTILFDCFLNGINKKP</sequence>
<evidence type="ECO:0000313" key="3">
    <source>
        <dbReference type="Proteomes" id="UP000224507"/>
    </source>
</evidence>
<feature type="transmembrane region" description="Helical" evidence="1">
    <location>
        <begin position="211"/>
        <end position="230"/>
    </location>
</feature>
<accession>A0A2C6BTH4</accession>
<protein>
    <submittedName>
        <fullName evidence="2">Uncharacterized protein</fullName>
    </submittedName>
</protein>
<feature type="transmembrane region" description="Helical" evidence="1">
    <location>
        <begin position="28"/>
        <end position="52"/>
    </location>
</feature>
<reference evidence="2 3" key="1">
    <citation type="submission" date="2017-06" db="EMBL/GenBank/DDBJ databases">
        <title>Draft genome sequence of Fusobacterium nucleatum subsp. polymorphum KCOM 1274 (=ChDC F309).</title>
        <authorList>
            <person name="Kook J.-K."/>
            <person name="Park S.-N."/>
            <person name="Lim Y.K."/>
            <person name="Roh H."/>
        </authorList>
    </citation>
    <scope>NUCLEOTIDE SEQUENCE [LARGE SCALE GENOMIC DNA]</scope>
    <source>
        <strain evidence="3">KCOM 1274 (ChDC F309)</strain>
    </source>
</reference>
<feature type="transmembrane region" description="Helical" evidence="1">
    <location>
        <begin position="296"/>
        <end position="315"/>
    </location>
</feature>
<gene>
    <name evidence="2" type="ORF">CBG56_01305</name>
</gene>
<proteinExistence type="predicted"/>
<dbReference type="Proteomes" id="UP000224507">
    <property type="component" value="Unassembled WGS sequence"/>
</dbReference>
<feature type="transmembrane region" description="Helical" evidence="1">
    <location>
        <begin position="350"/>
        <end position="367"/>
    </location>
</feature>
<feature type="transmembrane region" description="Helical" evidence="1">
    <location>
        <begin position="327"/>
        <end position="343"/>
    </location>
</feature>
<evidence type="ECO:0000256" key="1">
    <source>
        <dbReference type="SAM" id="Phobius"/>
    </source>
</evidence>
<organism evidence="2 3">
    <name type="scientific">Fusobacterium nucleatum subsp. polymorphum</name>
    <name type="common">Fusobacterium polymorphum</name>
    <dbReference type="NCBI Taxonomy" id="76857"/>
    <lineage>
        <taxon>Bacteria</taxon>
        <taxon>Fusobacteriati</taxon>
        <taxon>Fusobacteriota</taxon>
        <taxon>Fusobacteriia</taxon>
        <taxon>Fusobacteriales</taxon>
        <taxon>Fusobacteriaceae</taxon>
        <taxon>Fusobacterium</taxon>
    </lineage>
</organism>
<name>A0A2C6BTH4_FUSNP</name>
<feature type="transmembrane region" description="Helical" evidence="1">
    <location>
        <begin position="64"/>
        <end position="82"/>
    </location>
</feature>
<keyword evidence="1" id="KW-1133">Transmembrane helix</keyword>